<feature type="domain" description="ABC-type transport auxiliary lipoprotein component" evidence="2">
    <location>
        <begin position="41"/>
        <end position="189"/>
    </location>
</feature>
<gene>
    <name evidence="3" type="ORF">H9889_08895</name>
</gene>
<reference evidence="3" key="1">
    <citation type="journal article" date="2021" name="PeerJ">
        <title>Extensive microbial diversity within the chicken gut microbiome revealed by metagenomics and culture.</title>
        <authorList>
            <person name="Gilroy R."/>
            <person name="Ravi A."/>
            <person name="Getino M."/>
            <person name="Pursley I."/>
            <person name="Horton D.L."/>
            <person name="Alikhan N.F."/>
            <person name="Baker D."/>
            <person name="Gharbi K."/>
            <person name="Hall N."/>
            <person name="Watson M."/>
            <person name="Adriaenssens E.M."/>
            <person name="Foster-Nyarko E."/>
            <person name="Jarju S."/>
            <person name="Secka A."/>
            <person name="Antonio M."/>
            <person name="Oren A."/>
            <person name="Chaudhuri R.R."/>
            <person name="La Ragione R."/>
            <person name="Hildebrand F."/>
            <person name="Pallen M.J."/>
        </authorList>
    </citation>
    <scope>NUCLEOTIDE SEQUENCE</scope>
    <source>
        <strain evidence="3">CHK160-9182</strain>
    </source>
</reference>
<dbReference type="Pfam" id="PF03886">
    <property type="entry name" value="ABC_trans_aux"/>
    <property type="match status" value="1"/>
</dbReference>
<reference evidence="3" key="2">
    <citation type="submission" date="2021-04" db="EMBL/GenBank/DDBJ databases">
        <authorList>
            <person name="Gilroy R."/>
        </authorList>
    </citation>
    <scope>NUCLEOTIDE SEQUENCE</scope>
    <source>
        <strain evidence="3">CHK160-9182</strain>
    </source>
</reference>
<organism evidence="3 4">
    <name type="scientific">Candidatus Ignatzschineria merdigallinarum</name>
    <dbReference type="NCBI Taxonomy" id="2838621"/>
    <lineage>
        <taxon>Bacteria</taxon>
        <taxon>Pseudomonadati</taxon>
        <taxon>Pseudomonadota</taxon>
        <taxon>Gammaproteobacteria</taxon>
        <taxon>Cardiobacteriales</taxon>
        <taxon>Ignatzschineriaceae</taxon>
        <taxon>Ignatzschineria</taxon>
    </lineage>
</organism>
<evidence type="ECO:0000259" key="2">
    <source>
        <dbReference type="Pfam" id="PF03886"/>
    </source>
</evidence>
<dbReference type="PROSITE" id="PS51257">
    <property type="entry name" value="PROKAR_LIPOPROTEIN"/>
    <property type="match status" value="1"/>
</dbReference>
<evidence type="ECO:0000313" key="4">
    <source>
        <dbReference type="Proteomes" id="UP000823934"/>
    </source>
</evidence>
<sequence>MNHFKKLALLFAFSLIITACASAPAKKSFILTTDTNNIVAGNAQLPSLMISQVRSTHRLSTDMFYSRSKNEVEIFTKSDWVSPPTQMLQAAIAQDLNAKNIFQYVIMAPNSVSTQYRLDITMTEMNQFFNDKNNQSYVVLRLQARLINNSNNRIVKSFSFNQTESSETYNAEGGVTAYNRALQTITDQLTQNLIQTLRH</sequence>
<dbReference type="AlphaFoldDB" id="A0A9D1Q8J6"/>
<protein>
    <submittedName>
        <fullName evidence="3">Membrane integrity-associated transporter subunit PqiC</fullName>
    </submittedName>
</protein>
<evidence type="ECO:0000313" key="3">
    <source>
        <dbReference type="EMBL" id="HIW07421.1"/>
    </source>
</evidence>
<dbReference type="InterPro" id="IPR005586">
    <property type="entry name" value="ABC_trans_aux"/>
</dbReference>
<accession>A0A9D1Q8J6</accession>
<feature type="chain" id="PRO_5038388006" evidence="1">
    <location>
        <begin position="22"/>
        <end position="199"/>
    </location>
</feature>
<dbReference type="EMBL" id="DXHP01000193">
    <property type="protein sequence ID" value="HIW07421.1"/>
    <property type="molecule type" value="Genomic_DNA"/>
</dbReference>
<feature type="signal peptide" evidence="1">
    <location>
        <begin position="1"/>
        <end position="21"/>
    </location>
</feature>
<keyword evidence="1" id="KW-0732">Signal</keyword>
<proteinExistence type="predicted"/>
<comment type="caution">
    <text evidence="3">The sequence shown here is derived from an EMBL/GenBank/DDBJ whole genome shotgun (WGS) entry which is preliminary data.</text>
</comment>
<evidence type="ECO:0000256" key="1">
    <source>
        <dbReference type="SAM" id="SignalP"/>
    </source>
</evidence>
<name>A0A9D1Q8J6_9GAMM</name>
<dbReference type="SUPFAM" id="SSF159594">
    <property type="entry name" value="XCC0632-like"/>
    <property type="match status" value="1"/>
</dbReference>
<dbReference type="Gene3D" id="3.40.50.10610">
    <property type="entry name" value="ABC-type transport auxiliary lipoprotein component"/>
    <property type="match status" value="1"/>
</dbReference>
<dbReference type="Proteomes" id="UP000823934">
    <property type="component" value="Unassembled WGS sequence"/>
</dbReference>